<keyword evidence="1" id="KW-0472">Membrane</keyword>
<evidence type="ECO:0000313" key="3">
    <source>
        <dbReference type="Proteomes" id="UP001378592"/>
    </source>
</evidence>
<keyword evidence="1" id="KW-0812">Transmembrane</keyword>
<name>A0AAN9Z424_9ORTH</name>
<keyword evidence="1" id="KW-1133">Transmembrane helix</keyword>
<dbReference type="EMBL" id="JAZDUA010000342">
    <property type="protein sequence ID" value="KAK7794244.1"/>
    <property type="molecule type" value="Genomic_DNA"/>
</dbReference>
<comment type="caution">
    <text evidence="2">The sequence shown here is derived from an EMBL/GenBank/DDBJ whole genome shotgun (WGS) entry which is preliminary data.</text>
</comment>
<proteinExistence type="predicted"/>
<feature type="transmembrane region" description="Helical" evidence="1">
    <location>
        <begin position="68"/>
        <end position="88"/>
    </location>
</feature>
<sequence>MGLLVAAGKGVVHSIYNHPDNYIDYVPCDVVVKGIVMCSCEIARKGLGPPLVYNAAQAGMHHITQQRIMDFGIVGCALLPFSDILYYPCGVITSNYLFFFVLFFFFHLVPAVIGDALLSATGRKRM</sequence>
<keyword evidence="3" id="KW-1185">Reference proteome</keyword>
<evidence type="ECO:0000313" key="2">
    <source>
        <dbReference type="EMBL" id="KAK7794244.1"/>
    </source>
</evidence>
<dbReference type="AlphaFoldDB" id="A0AAN9Z424"/>
<reference evidence="2 3" key="1">
    <citation type="submission" date="2024-03" db="EMBL/GenBank/DDBJ databases">
        <title>The genome assembly and annotation of the cricket Gryllus longicercus Weissman &amp; Gray.</title>
        <authorList>
            <person name="Szrajer S."/>
            <person name="Gray D."/>
            <person name="Ylla G."/>
        </authorList>
    </citation>
    <scope>NUCLEOTIDE SEQUENCE [LARGE SCALE GENOMIC DNA]</scope>
    <source>
        <strain evidence="2">DAG 2021-001</strain>
        <tissue evidence="2">Whole body minus gut</tissue>
    </source>
</reference>
<gene>
    <name evidence="2" type="ORF">R5R35_012557</name>
</gene>
<evidence type="ECO:0000256" key="1">
    <source>
        <dbReference type="SAM" id="Phobius"/>
    </source>
</evidence>
<dbReference type="Proteomes" id="UP001378592">
    <property type="component" value="Unassembled WGS sequence"/>
</dbReference>
<protein>
    <submittedName>
        <fullName evidence="2">Uncharacterized protein</fullName>
    </submittedName>
</protein>
<organism evidence="2 3">
    <name type="scientific">Gryllus longicercus</name>
    <dbReference type="NCBI Taxonomy" id="2509291"/>
    <lineage>
        <taxon>Eukaryota</taxon>
        <taxon>Metazoa</taxon>
        <taxon>Ecdysozoa</taxon>
        <taxon>Arthropoda</taxon>
        <taxon>Hexapoda</taxon>
        <taxon>Insecta</taxon>
        <taxon>Pterygota</taxon>
        <taxon>Neoptera</taxon>
        <taxon>Polyneoptera</taxon>
        <taxon>Orthoptera</taxon>
        <taxon>Ensifera</taxon>
        <taxon>Gryllidea</taxon>
        <taxon>Grylloidea</taxon>
        <taxon>Gryllidae</taxon>
        <taxon>Gryllinae</taxon>
        <taxon>Gryllus</taxon>
    </lineage>
</organism>
<feature type="transmembrane region" description="Helical" evidence="1">
    <location>
        <begin position="94"/>
        <end position="118"/>
    </location>
</feature>
<accession>A0AAN9Z424</accession>